<dbReference type="InterPro" id="IPR017896">
    <property type="entry name" value="4Fe4S_Fe-S-bd"/>
</dbReference>
<dbReference type="PANTHER" id="PTHR30176">
    <property type="entry name" value="FERREDOXIN-TYPE PROTEIN NAPH"/>
    <property type="match status" value="1"/>
</dbReference>
<dbReference type="PROSITE" id="PS00198">
    <property type="entry name" value="4FE4S_FER_1"/>
    <property type="match status" value="1"/>
</dbReference>
<dbReference type="InterPro" id="IPR051684">
    <property type="entry name" value="Electron_Trans/Redox"/>
</dbReference>
<dbReference type="EMBL" id="JBHUIT010000002">
    <property type="protein sequence ID" value="MFD2255310.1"/>
    <property type="molecule type" value="Genomic_DNA"/>
</dbReference>
<evidence type="ECO:0000313" key="9">
    <source>
        <dbReference type="EMBL" id="MFD2255310.1"/>
    </source>
</evidence>
<keyword evidence="7" id="KW-0472">Membrane</keyword>
<proteinExistence type="predicted"/>
<evidence type="ECO:0000256" key="6">
    <source>
        <dbReference type="ARBA" id="ARBA00023014"/>
    </source>
</evidence>
<evidence type="ECO:0000256" key="5">
    <source>
        <dbReference type="ARBA" id="ARBA00023004"/>
    </source>
</evidence>
<feature type="domain" description="4Fe-4S ferredoxin-type" evidence="8">
    <location>
        <begin position="256"/>
        <end position="284"/>
    </location>
</feature>
<comment type="caution">
    <text evidence="9">The sequence shown here is derived from an EMBL/GenBank/DDBJ whole genome shotgun (WGS) entry which is preliminary data.</text>
</comment>
<name>A0ABW5D6P1_9BACT</name>
<evidence type="ECO:0000256" key="4">
    <source>
        <dbReference type="ARBA" id="ARBA00022982"/>
    </source>
</evidence>
<dbReference type="InterPro" id="IPR013783">
    <property type="entry name" value="Ig-like_fold"/>
</dbReference>
<dbReference type="SUPFAM" id="SSF54862">
    <property type="entry name" value="4Fe-4S ferredoxins"/>
    <property type="match status" value="1"/>
</dbReference>
<dbReference type="RefSeq" id="WP_386817970.1">
    <property type="nucleotide sequence ID" value="NZ_JBHUIT010000002.1"/>
</dbReference>
<keyword evidence="2" id="KW-0004">4Fe-4S</keyword>
<dbReference type="InterPro" id="IPR032879">
    <property type="entry name" value="FixG_C"/>
</dbReference>
<evidence type="ECO:0000256" key="2">
    <source>
        <dbReference type="ARBA" id="ARBA00022485"/>
    </source>
</evidence>
<evidence type="ECO:0000256" key="1">
    <source>
        <dbReference type="ARBA" id="ARBA00022448"/>
    </source>
</evidence>
<dbReference type="Pfam" id="PF11614">
    <property type="entry name" value="FixG_C"/>
    <property type="match status" value="1"/>
</dbReference>
<evidence type="ECO:0000313" key="10">
    <source>
        <dbReference type="Proteomes" id="UP001597375"/>
    </source>
</evidence>
<evidence type="ECO:0000256" key="3">
    <source>
        <dbReference type="ARBA" id="ARBA00022723"/>
    </source>
</evidence>
<dbReference type="Pfam" id="PF13746">
    <property type="entry name" value="Fer4_18"/>
    <property type="match status" value="1"/>
</dbReference>
<dbReference type="PROSITE" id="PS51379">
    <property type="entry name" value="4FE4S_FER_2"/>
    <property type="match status" value="1"/>
</dbReference>
<feature type="transmembrane region" description="Helical" evidence="7">
    <location>
        <begin position="333"/>
        <end position="353"/>
    </location>
</feature>
<reference evidence="10" key="1">
    <citation type="journal article" date="2019" name="Int. J. Syst. Evol. Microbiol.">
        <title>The Global Catalogue of Microorganisms (GCM) 10K type strain sequencing project: providing services to taxonomists for standard genome sequencing and annotation.</title>
        <authorList>
            <consortium name="The Broad Institute Genomics Platform"/>
            <consortium name="The Broad Institute Genome Sequencing Center for Infectious Disease"/>
            <person name="Wu L."/>
            <person name="Ma J."/>
        </authorList>
    </citation>
    <scope>NUCLEOTIDE SEQUENCE [LARGE SCALE GENOMIC DNA]</scope>
    <source>
        <strain evidence="10">CGMCC 4.7106</strain>
    </source>
</reference>
<sequence>MSTSRSPQTKRPNLDSVTTINPDGSHYVLHPADVKGRFTFFRRVFGYLLIAVYVLLPWIPINGAPALFFDVENRRFHMFGITLLTQDLWVFFFALSGMGFILFFITALLGRLWCGWACPYTVFLEHVFRRIERFIDGDAASRRKLDAAPGSVGKTLRRLVKYGLYLIASALIAHVFISYFVSLPRLYQFMHEGPLQHGATFTIIAALTGVLYFCFAWFREQFCIIMCPYGRIQSALSDDETIVIGYDAKRGEPRGKATNPNAGSCVDCTRCIQVCPTGIDIRNGLQMECIGCAGCIDACDDIMRKLKRPTGLIRYDSTKGLAGEKRNILRPRIIVYSALGLLGLLALGATAYFKAKPFFAEVSRMRGAPFYVDPTVVRNHYRLRLQNKRNQPVEFKLTLENPPPGFTLSGTGDSITLGAIGETSRPLVIINDRVHYKGPTDLTLKITSTPGSSTVRQNLKFLGPNPRQLK</sequence>
<keyword evidence="5" id="KW-0408">Iron</keyword>
<dbReference type="Pfam" id="PF12801">
    <property type="entry name" value="Fer4_5"/>
    <property type="match status" value="1"/>
</dbReference>
<feature type="transmembrane region" description="Helical" evidence="7">
    <location>
        <begin position="44"/>
        <end position="68"/>
    </location>
</feature>
<keyword evidence="3" id="KW-0479">Metal-binding</keyword>
<protein>
    <submittedName>
        <fullName evidence="9">Cytochrome c oxidase accessory protein CcoG</fullName>
    </submittedName>
</protein>
<dbReference type="InterPro" id="IPR014116">
    <property type="entry name" value="Cyt_c_oxidase_cbb3_FixG"/>
</dbReference>
<dbReference type="PANTHER" id="PTHR30176:SF3">
    <property type="entry name" value="FERREDOXIN-TYPE PROTEIN NAPH"/>
    <property type="match status" value="1"/>
</dbReference>
<feature type="transmembrane region" description="Helical" evidence="7">
    <location>
        <begin position="88"/>
        <end position="109"/>
    </location>
</feature>
<accession>A0ABW5D6P1</accession>
<keyword evidence="6" id="KW-0411">Iron-sulfur</keyword>
<gene>
    <name evidence="9" type="primary">ccoG</name>
    <name evidence="9" type="ORF">ACFSSA_01360</name>
</gene>
<keyword evidence="4" id="KW-0249">Electron transport</keyword>
<organism evidence="9 10">
    <name type="scientific">Luteolibacter algae</name>
    <dbReference type="NCBI Taxonomy" id="454151"/>
    <lineage>
        <taxon>Bacteria</taxon>
        <taxon>Pseudomonadati</taxon>
        <taxon>Verrucomicrobiota</taxon>
        <taxon>Verrucomicrobiia</taxon>
        <taxon>Verrucomicrobiales</taxon>
        <taxon>Verrucomicrobiaceae</taxon>
        <taxon>Luteolibacter</taxon>
    </lineage>
</organism>
<dbReference type="InterPro" id="IPR017900">
    <property type="entry name" value="4Fe4S_Fe_S_CS"/>
</dbReference>
<keyword evidence="10" id="KW-1185">Reference proteome</keyword>
<dbReference type="NCBIfam" id="TIGR02745">
    <property type="entry name" value="ccoG_rdxA_fixG"/>
    <property type="match status" value="1"/>
</dbReference>
<keyword evidence="7" id="KW-1133">Transmembrane helix</keyword>
<feature type="transmembrane region" description="Helical" evidence="7">
    <location>
        <begin position="162"/>
        <end position="181"/>
    </location>
</feature>
<dbReference type="Gene3D" id="2.60.40.10">
    <property type="entry name" value="Immunoglobulins"/>
    <property type="match status" value="1"/>
</dbReference>
<feature type="transmembrane region" description="Helical" evidence="7">
    <location>
        <begin position="201"/>
        <end position="218"/>
    </location>
</feature>
<keyword evidence="1" id="KW-0813">Transport</keyword>
<keyword evidence="7" id="KW-0812">Transmembrane</keyword>
<evidence type="ECO:0000256" key="7">
    <source>
        <dbReference type="SAM" id="Phobius"/>
    </source>
</evidence>
<dbReference type="Proteomes" id="UP001597375">
    <property type="component" value="Unassembled WGS sequence"/>
</dbReference>
<evidence type="ECO:0000259" key="8">
    <source>
        <dbReference type="PROSITE" id="PS51379"/>
    </source>
</evidence>